<protein>
    <submittedName>
        <fullName evidence="1">Uncharacterized protein</fullName>
    </submittedName>
</protein>
<dbReference type="Proteomes" id="UP000054516">
    <property type="component" value="Unassembled WGS sequence"/>
</dbReference>
<accession>A0A1S8A9Z4</accession>
<dbReference type="STRING" id="77044.A0A1S8A9Z4"/>
<proteinExistence type="predicted"/>
<keyword evidence="2" id="KW-1185">Reference proteome</keyword>
<dbReference type="EMBL" id="DF977501">
    <property type="protein sequence ID" value="GAW26924.1"/>
    <property type="molecule type" value="Genomic_DNA"/>
</dbReference>
<name>A0A1S8A9Z4_ROSNE</name>
<sequence>MTGKQESKYWNSEDGRKHLASNRFIAKDAMGGKLVRAPVGFSRPARILDSGTADGTWLLDFASPLPPPLPSAGTHEFVGADPNPAFPRSNLKSKVTVLMITQARLPGRWVIVPIAKNVPPLECDAESSRILLTRARRCPKRSGSSPLRRKFQ</sequence>
<evidence type="ECO:0000313" key="2">
    <source>
        <dbReference type="Proteomes" id="UP000054516"/>
    </source>
</evidence>
<gene>
    <name evidence="1" type="ORF">SAMD00023353_5600630</name>
</gene>
<reference evidence="1" key="1">
    <citation type="submission" date="2016-03" db="EMBL/GenBank/DDBJ databases">
        <title>Draft genome sequence of Rosellinia necatrix.</title>
        <authorList>
            <person name="Kanematsu S."/>
        </authorList>
    </citation>
    <scope>NUCLEOTIDE SEQUENCE [LARGE SCALE GENOMIC DNA]</scope>
    <source>
        <strain evidence="1">W97</strain>
    </source>
</reference>
<organism evidence="1">
    <name type="scientific">Rosellinia necatrix</name>
    <name type="common">White root-rot fungus</name>
    <dbReference type="NCBI Taxonomy" id="77044"/>
    <lineage>
        <taxon>Eukaryota</taxon>
        <taxon>Fungi</taxon>
        <taxon>Dikarya</taxon>
        <taxon>Ascomycota</taxon>
        <taxon>Pezizomycotina</taxon>
        <taxon>Sordariomycetes</taxon>
        <taxon>Xylariomycetidae</taxon>
        <taxon>Xylariales</taxon>
        <taxon>Xylariaceae</taxon>
        <taxon>Rosellinia</taxon>
    </lineage>
</organism>
<dbReference type="AlphaFoldDB" id="A0A1S8A9Z4"/>
<evidence type="ECO:0000313" key="1">
    <source>
        <dbReference type="EMBL" id="GAW26924.1"/>
    </source>
</evidence>
<dbReference type="OrthoDB" id="184880at2759"/>